<reference evidence="3" key="1">
    <citation type="submission" date="2016-11" db="EMBL/GenBank/DDBJ databases">
        <authorList>
            <person name="Varghese N."/>
            <person name="Submissions S."/>
        </authorList>
    </citation>
    <scope>NUCLEOTIDE SEQUENCE [LARGE SCALE GENOMIC DNA]</scope>
    <source>
        <strain evidence="3">DSM 16990</strain>
    </source>
</reference>
<proteinExistence type="predicted"/>
<gene>
    <name evidence="2" type="ORF">SAMN04488522_102704</name>
</gene>
<name>A0A1M5ADW2_9SPHI</name>
<keyword evidence="1" id="KW-1133">Transmembrane helix</keyword>
<sequence>MKIEESVKKRIIRNIFLSLFIYALPILLMFFTFYFTGQRPWLKKTTKTVQVIKP</sequence>
<dbReference type="AlphaFoldDB" id="A0A1M5ADW2"/>
<keyword evidence="1" id="KW-0472">Membrane</keyword>
<organism evidence="2 3">
    <name type="scientific">Pedobacter caeni</name>
    <dbReference type="NCBI Taxonomy" id="288992"/>
    <lineage>
        <taxon>Bacteria</taxon>
        <taxon>Pseudomonadati</taxon>
        <taxon>Bacteroidota</taxon>
        <taxon>Sphingobacteriia</taxon>
        <taxon>Sphingobacteriales</taxon>
        <taxon>Sphingobacteriaceae</taxon>
        <taxon>Pedobacter</taxon>
    </lineage>
</organism>
<feature type="transmembrane region" description="Helical" evidence="1">
    <location>
        <begin position="12"/>
        <end position="35"/>
    </location>
</feature>
<keyword evidence="3" id="KW-1185">Reference proteome</keyword>
<dbReference type="EMBL" id="FQUQ01000002">
    <property type="protein sequence ID" value="SHF28491.1"/>
    <property type="molecule type" value="Genomic_DNA"/>
</dbReference>
<protein>
    <submittedName>
        <fullName evidence="2">Uncharacterized protein</fullName>
    </submittedName>
</protein>
<dbReference type="STRING" id="288992.SAMN04488522_102704"/>
<dbReference type="Proteomes" id="UP000184287">
    <property type="component" value="Unassembled WGS sequence"/>
</dbReference>
<evidence type="ECO:0000313" key="2">
    <source>
        <dbReference type="EMBL" id="SHF28491.1"/>
    </source>
</evidence>
<evidence type="ECO:0000313" key="3">
    <source>
        <dbReference type="Proteomes" id="UP000184287"/>
    </source>
</evidence>
<evidence type="ECO:0000256" key="1">
    <source>
        <dbReference type="SAM" id="Phobius"/>
    </source>
</evidence>
<accession>A0A1M5ADW2</accession>
<dbReference type="RefSeq" id="WP_200800928.1">
    <property type="nucleotide sequence ID" value="NZ_FQUQ01000002.1"/>
</dbReference>
<keyword evidence="1" id="KW-0812">Transmembrane</keyword>